<organism evidence="3 4">
    <name type="scientific">Lophiotrema nucula</name>
    <dbReference type="NCBI Taxonomy" id="690887"/>
    <lineage>
        <taxon>Eukaryota</taxon>
        <taxon>Fungi</taxon>
        <taxon>Dikarya</taxon>
        <taxon>Ascomycota</taxon>
        <taxon>Pezizomycotina</taxon>
        <taxon>Dothideomycetes</taxon>
        <taxon>Pleosporomycetidae</taxon>
        <taxon>Pleosporales</taxon>
        <taxon>Lophiotremataceae</taxon>
        <taxon>Lophiotrema</taxon>
    </lineage>
</organism>
<feature type="compositionally biased region" description="Acidic residues" evidence="1">
    <location>
        <begin position="670"/>
        <end position="739"/>
    </location>
</feature>
<feature type="compositionally biased region" description="Polar residues" evidence="1">
    <location>
        <begin position="167"/>
        <end position="177"/>
    </location>
</feature>
<feature type="compositionally biased region" description="Polar residues" evidence="1">
    <location>
        <begin position="107"/>
        <end position="121"/>
    </location>
</feature>
<feature type="domain" description="G-patch" evidence="2">
    <location>
        <begin position="748"/>
        <end position="796"/>
    </location>
</feature>
<dbReference type="PROSITE" id="PS50174">
    <property type="entry name" value="G_PATCH"/>
    <property type="match status" value="1"/>
</dbReference>
<dbReference type="InterPro" id="IPR000467">
    <property type="entry name" value="G_patch_dom"/>
</dbReference>
<feature type="compositionally biased region" description="Basic and acidic residues" evidence="1">
    <location>
        <begin position="250"/>
        <end position="268"/>
    </location>
</feature>
<feature type="region of interest" description="Disordered" evidence="1">
    <location>
        <begin position="157"/>
        <end position="289"/>
    </location>
</feature>
<evidence type="ECO:0000259" key="2">
    <source>
        <dbReference type="PROSITE" id="PS50174"/>
    </source>
</evidence>
<dbReference type="GO" id="GO:0003676">
    <property type="term" value="F:nucleic acid binding"/>
    <property type="evidence" value="ECO:0007669"/>
    <property type="project" value="InterPro"/>
</dbReference>
<evidence type="ECO:0000256" key="1">
    <source>
        <dbReference type="SAM" id="MobiDB-lite"/>
    </source>
</evidence>
<evidence type="ECO:0000313" key="4">
    <source>
        <dbReference type="Proteomes" id="UP000799770"/>
    </source>
</evidence>
<dbReference type="Proteomes" id="UP000799770">
    <property type="component" value="Unassembled WGS sequence"/>
</dbReference>
<feature type="region of interest" description="Disordered" evidence="1">
    <location>
        <begin position="90"/>
        <end position="142"/>
    </location>
</feature>
<feature type="compositionally biased region" description="Low complexity" evidence="1">
    <location>
        <begin position="229"/>
        <end position="241"/>
    </location>
</feature>
<evidence type="ECO:0000313" key="3">
    <source>
        <dbReference type="EMBL" id="KAF2112618.1"/>
    </source>
</evidence>
<feature type="region of interest" description="Disordered" evidence="1">
    <location>
        <begin position="1"/>
        <end position="30"/>
    </location>
</feature>
<dbReference type="AlphaFoldDB" id="A0A6A5Z2J7"/>
<feature type="region of interest" description="Disordered" evidence="1">
    <location>
        <begin position="656"/>
        <end position="743"/>
    </location>
</feature>
<feature type="compositionally biased region" description="Basic residues" evidence="1">
    <location>
        <begin position="213"/>
        <end position="228"/>
    </location>
</feature>
<gene>
    <name evidence="3" type="ORF">BDV96DRAFT_153709</name>
</gene>
<sequence>MPGRRIVEVPPVRASGRQRKATAKADNLLSSGTSGFPRLKLILKEPEVAEEPVQADLEIENSTGPVLLVADTVVRRSGRLRKPTARALGLWNGNTTLGPDPPGDYTPSPTNKPTGRTSVSKKVTIKTPGHAGNARDVSEPLAVDPTIDVPATSHAKFPNLVNWKPSPRSQPSLNEDASSSSSLAPRRLNFPDLTDRVIQTPDIDLEPPQSVSKPRRPTKRQQASRKKATSLSSSHGTHSVSFPNLKNRTVHVDSSEDSTHHSSARPEHGLPSTSIDTPGPINRNDGHSFVEQEGIAEGFVRVRQWKRRAEDYVFVFGKYSGKRIDEIDAEYARILVKDHELVQSHQHLEEALLWRIRMDQRQLLPANPLFDMREEQHYVVVQFPPCQCTLHQKPHQVFVTTEDNVQWIIDEMPRDVARTFYASLLKRPFKDCMEQLTALHVVQLNKSFKDECRKKSLALKYGRTPAAGAPAAPRTQQRSINHPGCQCELMRGHSEGYVFSSGEYSGVPIDDVPLAQVEKFHQYLELIDHHCGLKQALAQRMLREYRSTPVPPEDVITPSSALVKAPRGPPQEVIAPDKQCRCDRLGPAQGYVFRWGDFKGKTIDQIPTDYAMLYHYSIHWIPHQCGLKSALSHRLEGIDVPKIFPWALGIDPVTTARDRSISPTPSLVDDNSDDEASDEDVPDEEMSDEILNDEDAHDDEDSSVEAGMFEEEAYDDEEIEREVDCDSASEEDGSEDEMFYDARSSRPPETFAQRMLDKWGHIEGQGLGLRSTGITQRLALPGQSSDCKDGLDYSEGLQGGFNRGCFACGRHCHHRDLYMHHFVPGELISTMVLGPTVGVEAQSVQRRPESDRVLGKRPRTENNIDVSLKRPRLDADTAADSMQLPSNAQDYSFDIQLRGPQFPHRSPMQSYAAVMTARA</sequence>
<reference evidence="3" key="1">
    <citation type="journal article" date="2020" name="Stud. Mycol.">
        <title>101 Dothideomycetes genomes: a test case for predicting lifestyles and emergence of pathogens.</title>
        <authorList>
            <person name="Haridas S."/>
            <person name="Albert R."/>
            <person name="Binder M."/>
            <person name="Bloem J."/>
            <person name="Labutti K."/>
            <person name="Salamov A."/>
            <person name="Andreopoulos B."/>
            <person name="Baker S."/>
            <person name="Barry K."/>
            <person name="Bills G."/>
            <person name="Bluhm B."/>
            <person name="Cannon C."/>
            <person name="Castanera R."/>
            <person name="Culley D."/>
            <person name="Daum C."/>
            <person name="Ezra D."/>
            <person name="Gonzalez J."/>
            <person name="Henrissat B."/>
            <person name="Kuo A."/>
            <person name="Liang C."/>
            <person name="Lipzen A."/>
            <person name="Lutzoni F."/>
            <person name="Magnuson J."/>
            <person name="Mondo S."/>
            <person name="Nolan M."/>
            <person name="Ohm R."/>
            <person name="Pangilinan J."/>
            <person name="Park H.-J."/>
            <person name="Ramirez L."/>
            <person name="Alfaro M."/>
            <person name="Sun H."/>
            <person name="Tritt A."/>
            <person name="Yoshinaga Y."/>
            <person name="Zwiers L.-H."/>
            <person name="Turgeon B."/>
            <person name="Goodwin S."/>
            <person name="Spatafora J."/>
            <person name="Crous P."/>
            <person name="Grigoriev I."/>
        </authorList>
    </citation>
    <scope>NUCLEOTIDE SEQUENCE</scope>
    <source>
        <strain evidence="3">CBS 627.86</strain>
    </source>
</reference>
<keyword evidence="4" id="KW-1185">Reference proteome</keyword>
<protein>
    <recommendedName>
        <fullName evidence="2">G-patch domain-containing protein</fullName>
    </recommendedName>
</protein>
<name>A0A6A5Z2J7_9PLEO</name>
<dbReference type="EMBL" id="ML977330">
    <property type="protein sequence ID" value="KAF2112618.1"/>
    <property type="molecule type" value="Genomic_DNA"/>
</dbReference>
<dbReference type="OrthoDB" id="5411533at2759"/>
<proteinExistence type="predicted"/>
<accession>A0A6A5Z2J7</accession>